<proteinExistence type="predicted"/>
<protein>
    <submittedName>
        <fullName evidence="1 3">Uncharacterized protein</fullName>
    </submittedName>
</protein>
<dbReference type="EMBL" id="UYWX01000821">
    <property type="protein sequence ID" value="VDM19118.1"/>
    <property type="molecule type" value="Genomic_DNA"/>
</dbReference>
<name>A0A0R3WN48_HYDTA</name>
<reference evidence="1 2" key="2">
    <citation type="submission" date="2018-11" db="EMBL/GenBank/DDBJ databases">
        <authorList>
            <consortium name="Pathogen Informatics"/>
        </authorList>
    </citation>
    <scope>NUCLEOTIDE SEQUENCE [LARGE SCALE GENOMIC DNA]</scope>
</reference>
<keyword evidence="2" id="KW-1185">Reference proteome</keyword>
<organism evidence="3">
    <name type="scientific">Hydatigena taeniaeformis</name>
    <name type="common">Feline tapeworm</name>
    <name type="synonym">Taenia taeniaeformis</name>
    <dbReference type="NCBI Taxonomy" id="6205"/>
    <lineage>
        <taxon>Eukaryota</taxon>
        <taxon>Metazoa</taxon>
        <taxon>Spiralia</taxon>
        <taxon>Lophotrochozoa</taxon>
        <taxon>Platyhelminthes</taxon>
        <taxon>Cestoda</taxon>
        <taxon>Eucestoda</taxon>
        <taxon>Cyclophyllidea</taxon>
        <taxon>Taeniidae</taxon>
        <taxon>Hydatigera</taxon>
    </lineage>
</organism>
<dbReference type="AlphaFoldDB" id="A0A0R3WN48"/>
<gene>
    <name evidence="1" type="ORF">TTAC_LOCUS2174</name>
</gene>
<evidence type="ECO:0000313" key="3">
    <source>
        <dbReference type="WBParaSite" id="TTAC_0000218601-mRNA-1"/>
    </source>
</evidence>
<accession>A0A0R3WN48</accession>
<dbReference type="WBParaSite" id="TTAC_0000218601-mRNA-1">
    <property type="protein sequence ID" value="TTAC_0000218601-mRNA-1"/>
    <property type="gene ID" value="TTAC_0000218601"/>
</dbReference>
<dbReference type="STRING" id="6205.A0A0R3WN48"/>
<reference evidence="3" key="1">
    <citation type="submission" date="2017-02" db="UniProtKB">
        <authorList>
            <consortium name="WormBaseParasite"/>
        </authorList>
    </citation>
    <scope>IDENTIFICATION</scope>
</reference>
<dbReference type="Proteomes" id="UP000274429">
    <property type="component" value="Unassembled WGS sequence"/>
</dbReference>
<dbReference type="OrthoDB" id="27832at2759"/>
<evidence type="ECO:0000313" key="1">
    <source>
        <dbReference type="EMBL" id="VDM19118.1"/>
    </source>
</evidence>
<evidence type="ECO:0000313" key="2">
    <source>
        <dbReference type="Proteomes" id="UP000274429"/>
    </source>
</evidence>
<sequence>MDLRYYLPIESNWCVVGSPLGDGAGRVVFVHTLAICDNRANSQGSSIPKDQAASSSVVQFSLVVRRPGAGSSGIGSGGGGASRPRLVPLAVPQSVPFAARLLRIEAEEREEKARLKERVLEMHMAQKEADETNCLNSDLLAQIPSNVNRDRWLKYNHPKRAPDAEAVFGTSSISLPPPPPSYVNYRNFRR</sequence>